<dbReference type="HOGENOM" id="CLU_106673_0_0_14"/>
<keyword evidence="2" id="KW-1185">Reference proteome</keyword>
<dbReference type="Proteomes" id="UP000009135">
    <property type="component" value="Chromosome"/>
</dbReference>
<sequence length="220" mass="25597">MSLHYLVALAFQTLVPLVEVSSSSKVDYSDVANRYVSLKYSNGYLRFWDDVYGRSDLRAEKLHGIHSDSKAFDFFNKKRKHGDTWNNLVSFCRNMRKEIEKGGKLNNGQLRYIGFCDKDNLVPRSKDMNTRSYWIDQLVRVKYNLGDFAFWDKFSENTGERMSKFYDLIVHGYEGGLSEVLGKAKSECQLVRSKFDSGEKFTEEDLETKIPRCLSSLRTR</sequence>
<gene>
    <name evidence="1" type="ordered locus">MHC_05040</name>
</gene>
<dbReference type="AlphaFoldDB" id="H6N892"/>
<dbReference type="KEGG" id="mhe:MHC_05040"/>
<dbReference type="EMBL" id="CP003199">
    <property type="protein sequence ID" value="AEW45864.1"/>
    <property type="molecule type" value="Genomic_DNA"/>
</dbReference>
<proteinExistence type="predicted"/>
<name>H6N892_MYCHN</name>
<reference evidence="1 2" key="1">
    <citation type="journal article" date="2012" name="J. Bacteriol.">
        <title>Complete genome sequence of Mycoplasma haemocanis strain Illinois.</title>
        <authorList>
            <person name="do Nascimento N.C."/>
            <person name="Guimaraes A.M."/>
            <person name="Santos A.P."/>
            <person name="Sanmiguel P.J."/>
            <person name="Messick J.B."/>
        </authorList>
    </citation>
    <scope>NUCLEOTIDE SEQUENCE [LARGE SCALE GENOMIC DNA]</scope>
    <source>
        <strain evidence="1 2">Illinois</strain>
    </source>
</reference>
<organism evidence="1 2">
    <name type="scientific">Mycoplasma haemocanis (strain Illinois)</name>
    <dbReference type="NCBI Taxonomy" id="1111676"/>
    <lineage>
        <taxon>Bacteria</taxon>
        <taxon>Bacillati</taxon>
        <taxon>Mycoplasmatota</taxon>
        <taxon>Mollicutes</taxon>
        <taxon>Mycoplasmataceae</taxon>
        <taxon>Mycoplasma</taxon>
    </lineage>
</organism>
<evidence type="ECO:0000313" key="2">
    <source>
        <dbReference type="Proteomes" id="UP000009135"/>
    </source>
</evidence>
<accession>H6N892</accession>
<protein>
    <submittedName>
        <fullName evidence="1">Uncharacterized protein</fullName>
    </submittedName>
</protein>
<dbReference type="OrthoDB" id="401858at2"/>
<evidence type="ECO:0000313" key="1">
    <source>
        <dbReference type="EMBL" id="AEW45864.1"/>
    </source>
</evidence>